<dbReference type="Pfam" id="PF06580">
    <property type="entry name" value="His_kinase"/>
    <property type="match status" value="1"/>
</dbReference>
<dbReference type="CDD" id="cd06225">
    <property type="entry name" value="HAMP"/>
    <property type="match status" value="1"/>
</dbReference>
<evidence type="ECO:0000313" key="16">
    <source>
        <dbReference type="Proteomes" id="UP000653127"/>
    </source>
</evidence>
<evidence type="ECO:0000256" key="2">
    <source>
        <dbReference type="ARBA" id="ARBA00004651"/>
    </source>
</evidence>
<dbReference type="InterPro" id="IPR036890">
    <property type="entry name" value="HATPase_C_sf"/>
</dbReference>
<dbReference type="InterPro" id="IPR003594">
    <property type="entry name" value="HATPase_dom"/>
</dbReference>
<keyword evidence="4" id="KW-1003">Cell membrane</keyword>
<dbReference type="AlphaFoldDB" id="A0A926E057"/>
<dbReference type="InterPro" id="IPR033479">
    <property type="entry name" value="dCache_1"/>
</dbReference>
<dbReference type="SMART" id="SM00387">
    <property type="entry name" value="HATPase_c"/>
    <property type="match status" value="1"/>
</dbReference>
<dbReference type="InterPro" id="IPR003660">
    <property type="entry name" value="HAMP_dom"/>
</dbReference>
<comment type="caution">
    <text evidence="15">The sequence shown here is derived from an EMBL/GenBank/DDBJ whole genome shotgun (WGS) entry which is preliminary data.</text>
</comment>
<evidence type="ECO:0000256" key="4">
    <source>
        <dbReference type="ARBA" id="ARBA00022475"/>
    </source>
</evidence>
<sequence>MEKILDFIRNTKLKNKLIFAFLLMALIPFAIFSVFNVGSFIKQTQKNAMDHTSQMVGQVNNSIDTYIGSIDKMVNYISLSLRKSPVFDITTEDDENWAEETEEIEQRLQNIAASHHEVAGILLATKNDLYVSTGMSRVSKDPFANEKWYQDAIAAPDEIILVSKASGRNIVTNHDYSVDDVFSIAKAIRNPVGGEALGVILLDVRHDIIKNSINNITIGEKGFVFVTDSSNEVVYAPVNNVVYRINPKWLSLGEDQPVSANIRGEQYQIRYKQSDYTGWKTVGVFSVDEIMGAVTYVTYVFGLCIAVAMIVVIALSFRLANTITKPILKLKHLMKQAERGDLTVRFDSRYNDEVGELGLSFNHMIDQIDQLIHMVYVEQQNKREAELKSLQEQIKPHFLYNTLDTISWMARDYEADDIVRLVDALTSMFRIGLSHGKDIITLKEEITHVSNYLYIQKIRYKDKLNYTIEVSDQLYKYRVPKLIVQPLVENAIYHGIKAKRGGGIIHISAALRQDGKKLTISIHDNGAGIPPDKLEELNQRLSQRAAADENSSFGLFYIKERIKLSYGPEYGIHLESSLGEWTTVTLTLPADVNF</sequence>
<evidence type="ECO:0000256" key="7">
    <source>
        <dbReference type="ARBA" id="ARBA00022692"/>
    </source>
</evidence>
<accession>A0A926E057</accession>
<dbReference type="RefSeq" id="WP_249283242.1">
    <property type="nucleotide sequence ID" value="NZ_JACRST010000015.1"/>
</dbReference>
<dbReference type="Gene3D" id="3.30.565.10">
    <property type="entry name" value="Histidine kinase-like ATPase, C-terminal domain"/>
    <property type="match status" value="1"/>
</dbReference>
<dbReference type="SUPFAM" id="SSF158472">
    <property type="entry name" value="HAMP domain-like"/>
    <property type="match status" value="1"/>
</dbReference>
<dbReference type="EC" id="2.7.13.3" evidence="3"/>
<evidence type="ECO:0000256" key="6">
    <source>
        <dbReference type="ARBA" id="ARBA00022679"/>
    </source>
</evidence>
<dbReference type="InterPro" id="IPR005467">
    <property type="entry name" value="His_kinase_dom"/>
</dbReference>
<dbReference type="SMART" id="SM00304">
    <property type="entry name" value="HAMP"/>
    <property type="match status" value="1"/>
</dbReference>
<dbReference type="InterPro" id="IPR010559">
    <property type="entry name" value="Sig_transdc_His_kin_internal"/>
</dbReference>
<dbReference type="GO" id="GO:0005886">
    <property type="term" value="C:plasma membrane"/>
    <property type="evidence" value="ECO:0007669"/>
    <property type="project" value="UniProtKB-SubCell"/>
</dbReference>
<feature type="domain" description="Histidine kinase" evidence="13">
    <location>
        <begin position="483"/>
        <end position="592"/>
    </location>
</feature>
<keyword evidence="5" id="KW-0597">Phosphoprotein</keyword>
<evidence type="ECO:0000256" key="9">
    <source>
        <dbReference type="ARBA" id="ARBA00022989"/>
    </source>
</evidence>
<evidence type="ECO:0000256" key="5">
    <source>
        <dbReference type="ARBA" id="ARBA00022553"/>
    </source>
</evidence>
<evidence type="ECO:0000256" key="3">
    <source>
        <dbReference type="ARBA" id="ARBA00012438"/>
    </source>
</evidence>
<comment type="subcellular location">
    <subcellularLocation>
        <location evidence="2">Cell membrane</location>
        <topology evidence="2">Multi-pass membrane protein</topology>
    </subcellularLocation>
</comment>
<dbReference type="Gene3D" id="6.10.340.10">
    <property type="match status" value="1"/>
</dbReference>
<evidence type="ECO:0000259" key="13">
    <source>
        <dbReference type="PROSITE" id="PS50109"/>
    </source>
</evidence>
<gene>
    <name evidence="15" type="ORF">H8711_09530</name>
</gene>
<name>A0A926E057_9FIRM</name>
<evidence type="ECO:0000256" key="1">
    <source>
        <dbReference type="ARBA" id="ARBA00000085"/>
    </source>
</evidence>
<comment type="catalytic activity">
    <reaction evidence="1">
        <text>ATP + protein L-histidine = ADP + protein N-phospho-L-histidine.</text>
        <dbReference type="EC" id="2.7.13.3"/>
    </reaction>
</comment>
<keyword evidence="16" id="KW-1185">Reference proteome</keyword>
<evidence type="ECO:0000256" key="11">
    <source>
        <dbReference type="ARBA" id="ARBA00023136"/>
    </source>
</evidence>
<proteinExistence type="predicted"/>
<dbReference type="PROSITE" id="PS50885">
    <property type="entry name" value="HAMP"/>
    <property type="match status" value="1"/>
</dbReference>
<organism evidence="15 16">
    <name type="scientific">Ligaoa zhengdingensis</name>
    <dbReference type="NCBI Taxonomy" id="2763658"/>
    <lineage>
        <taxon>Bacteria</taxon>
        <taxon>Bacillati</taxon>
        <taxon>Bacillota</taxon>
        <taxon>Clostridia</taxon>
        <taxon>Eubacteriales</taxon>
        <taxon>Oscillospiraceae</taxon>
        <taxon>Ligaoa</taxon>
    </lineage>
</organism>
<evidence type="ECO:0000313" key="15">
    <source>
        <dbReference type="EMBL" id="MBC8547168.1"/>
    </source>
</evidence>
<evidence type="ECO:0000259" key="14">
    <source>
        <dbReference type="PROSITE" id="PS50885"/>
    </source>
</evidence>
<dbReference type="PROSITE" id="PS50109">
    <property type="entry name" value="HIS_KIN"/>
    <property type="match status" value="1"/>
</dbReference>
<dbReference type="Pfam" id="PF02743">
    <property type="entry name" value="dCache_1"/>
    <property type="match status" value="1"/>
</dbReference>
<dbReference type="SUPFAM" id="SSF55874">
    <property type="entry name" value="ATPase domain of HSP90 chaperone/DNA topoisomerase II/histidine kinase"/>
    <property type="match status" value="1"/>
</dbReference>
<feature type="transmembrane region" description="Helical" evidence="12">
    <location>
        <begin position="17"/>
        <end position="41"/>
    </location>
</feature>
<keyword evidence="7 12" id="KW-0812">Transmembrane</keyword>
<keyword evidence="8 15" id="KW-0418">Kinase</keyword>
<feature type="domain" description="HAMP" evidence="14">
    <location>
        <begin position="321"/>
        <end position="373"/>
    </location>
</feature>
<dbReference type="PANTHER" id="PTHR34220">
    <property type="entry name" value="SENSOR HISTIDINE KINASE YPDA"/>
    <property type="match status" value="1"/>
</dbReference>
<keyword evidence="11 12" id="KW-0472">Membrane</keyword>
<evidence type="ECO:0000256" key="10">
    <source>
        <dbReference type="ARBA" id="ARBA00023012"/>
    </source>
</evidence>
<evidence type="ECO:0000256" key="8">
    <source>
        <dbReference type="ARBA" id="ARBA00022777"/>
    </source>
</evidence>
<dbReference type="Gene3D" id="3.30.450.20">
    <property type="entry name" value="PAS domain"/>
    <property type="match status" value="1"/>
</dbReference>
<keyword evidence="6" id="KW-0808">Transferase</keyword>
<keyword evidence="9 12" id="KW-1133">Transmembrane helix</keyword>
<protein>
    <recommendedName>
        <fullName evidence="3">histidine kinase</fullName>
        <ecNumber evidence="3">2.7.13.3</ecNumber>
    </recommendedName>
</protein>
<dbReference type="Proteomes" id="UP000653127">
    <property type="component" value="Unassembled WGS sequence"/>
</dbReference>
<dbReference type="PANTHER" id="PTHR34220:SF7">
    <property type="entry name" value="SENSOR HISTIDINE KINASE YPDA"/>
    <property type="match status" value="1"/>
</dbReference>
<dbReference type="Pfam" id="PF02518">
    <property type="entry name" value="HATPase_c"/>
    <property type="match status" value="1"/>
</dbReference>
<dbReference type="EMBL" id="JACRST010000015">
    <property type="protein sequence ID" value="MBC8547168.1"/>
    <property type="molecule type" value="Genomic_DNA"/>
</dbReference>
<dbReference type="GO" id="GO:0000155">
    <property type="term" value="F:phosphorelay sensor kinase activity"/>
    <property type="evidence" value="ECO:0007669"/>
    <property type="project" value="InterPro"/>
</dbReference>
<keyword evidence="10" id="KW-0902">Two-component regulatory system</keyword>
<reference evidence="15" key="1">
    <citation type="submission" date="2020-08" db="EMBL/GenBank/DDBJ databases">
        <title>Genome public.</title>
        <authorList>
            <person name="Liu C."/>
            <person name="Sun Q."/>
        </authorList>
    </citation>
    <scope>NUCLEOTIDE SEQUENCE</scope>
    <source>
        <strain evidence="15">NSJ-31</strain>
    </source>
</reference>
<dbReference type="PRINTS" id="PR00344">
    <property type="entry name" value="BCTRLSENSOR"/>
</dbReference>
<dbReference type="Pfam" id="PF00672">
    <property type="entry name" value="HAMP"/>
    <property type="match status" value="1"/>
</dbReference>
<evidence type="ECO:0000256" key="12">
    <source>
        <dbReference type="SAM" id="Phobius"/>
    </source>
</evidence>
<feature type="transmembrane region" description="Helical" evidence="12">
    <location>
        <begin position="296"/>
        <end position="320"/>
    </location>
</feature>
<dbReference type="InterPro" id="IPR004358">
    <property type="entry name" value="Sig_transdc_His_kin-like_C"/>
</dbReference>
<dbReference type="InterPro" id="IPR050640">
    <property type="entry name" value="Bact_2-comp_sensor_kinase"/>
</dbReference>